<evidence type="ECO:0000313" key="2">
    <source>
        <dbReference type="Proteomes" id="UP000643279"/>
    </source>
</evidence>
<name>A0ABQ2ARC3_9MICC</name>
<gene>
    <name evidence="1" type="ORF">GCM10007170_15950</name>
</gene>
<evidence type="ECO:0000313" key="1">
    <source>
        <dbReference type="EMBL" id="GGH93931.1"/>
    </source>
</evidence>
<organism evidence="1 2">
    <name type="scientific">Arthrobacter liuii</name>
    <dbReference type="NCBI Taxonomy" id="1476996"/>
    <lineage>
        <taxon>Bacteria</taxon>
        <taxon>Bacillati</taxon>
        <taxon>Actinomycetota</taxon>
        <taxon>Actinomycetes</taxon>
        <taxon>Micrococcales</taxon>
        <taxon>Micrococcaceae</taxon>
        <taxon>Arthrobacter</taxon>
    </lineage>
</organism>
<keyword evidence="2" id="KW-1185">Reference proteome</keyword>
<dbReference type="EMBL" id="BMFW01000005">
    <property type="protein sequence ID" value="GGH93931.1"/>
    <property type="molecule type" value="Genomic_DNA"/>
</dbReference>
<comment type="caution">
    <text evidence="1">The sequence shown here is derived from an EMBL/GenBank/DDBJ whole genome shotgun (WGS) entry which is preliminary data.</text>
</comment>
<proteinExistence type="predicted"/>
<dbReference type="RefSeq" id="WP_188571095.1">
    <property type="nucleotide sequence ID" value="NZ_BMFW01000005.1"/>
</dbReference>
<sequence length="94" mass="9863">MSTATDIDVAALVGEMDAVPCEHSQHTVTKLFHDDGPATHYIRAIHPCQPPSHAFAACQKMVNTIRAALTVICGSCGAITTANEAHEILGPVNA</sequence>
<protein>
    <submittedName>
        <fullName evidence="1">Uncharacterized protein</fullName>
    </submittedName>
</protein>
<accession>A0ABQ2ARC3</accession>
<dbReference type="Proteomes" id="UP000643279">
    <property type="component" value="Unassembled WGS sequence"/>
</dbReference>
<reference evidence="2" key="1">
    <citation type="journal article" date="2019" name="Int. J. Syst. Evol. Microbiol.">
        <title>The Global Catalogue of Microorganisms (GCM) 10K type strain sequencing project: providing services to taxonomists for standard genome sequencing and annotation.</title>
        <authorList>
            <consortium name="The Broad Institute Genomics Platform"/>
            <consortium name="The Broad Institute Genome Sequencing Center for Infectious Disease"/>
            <person name="Wu L."/>
            <person name="Ma J."/>
        </authorList>
    </citation>
    <scope>NUCLEOTIDE SEQUENCE [LARGE SCALE GENOMIC DNA]</scope>
    <source>
        <strain evidence="2">CGMCC 1.12778</strain>
    </source>
</reference>